<evidence type="ECO:0000313" key="1">
    <source>
        <dbReference type="EMBL" id="MDW0117490.1"/>
    </source>
</evidence>
<dbReference type="Proteomes" id="UP001271648">
    <property type="component" value="Unassembled WGS sequence"/>
</dbReference>
<proteinExistence type="predicted"/>
<dbReference type="RefSeq" id="WP_317940803.1">
    <property type="nucleotide sequence ID" value="NZ_JAUBDJ010000006.1"/>
</dbReference>
<dbReference type="SUPFAM" id="SSF141130">
    <property type="entry name" value="Acetamidase/Formamidase-like"/>
    <property type="match status" value="1"/>
</dbReference>
<protein>
    <submittedName>
        <fullName evidence="1">Acetamidase/formamidase family protein</fullName>
    </submittedName>
</protein>
<dbReference type="PANTHER" id="PTHR31891:SF1">
    <property type="entry name" value="FORMAMIDASE C869.04-RELATED"/>
    <property type="match status" value="1"/>
</dbReference>
<dbReference type="GO" id="GO:0016811">
    <property type="term" value="F:hydrolase activity, acting on carbon-nitrogen (but not peptide) bonds, in linear amides"/>
    <property type="evidence" value="ECO:0007669"/>
    <property type="project" value="InterPro"/>
</dbReference>
<dbReference type="Gene3D" id="2.60.120.580">
    <property type="entry name" value="Acetamidase/Formamidase-like domains"/>
    <property type="match status" value="1"/>
</dbReference>
<dbReference type="Pfam" id="PF03069">
    <property type="entry name" value="FmdA_AmdA"/>
    <property type="match status" value="2"/>
</dbReference>
<dbReference type="InterPro" id="IPR004304">
    <property type="entry name" value="FmdA_AmdA"/>
</dbReference>
<comment type="caution">
    <text evidence="1">The sequence shown here is derived from an EMBL/GenBank/DDBJ whole genome shotgun (WGS) entry which is preliminary data.</text>
</comment>
<sequence length="300" mass="32578">MKKLSAKNNTIFAFSKNNKPALFIDSGETIEVETLDALSNQIRGEEDMISGIDWNHINPATGPIYVNEARKGDTLKVTIEKINIDDQGVLLAGPDLGMLGDEFTEMTKKIVQIKDDQVVFNDKLSFPITKMIGVIGVAPEHVDIPCGTPESHGGNMDTTVIKEGSVLYLPVFVDGALLALGDFHGAMGDGEISGTGVEIAGSAVLKVEVVKEQTIEHPIVKYAEGLSFIVSKEILDEAVKESTKQAVHFLERHTDLSLEEAAMLMSAVGQAQISQVVDPLMTARFLIPQFVLDAYHIKVF</sequence>
<keyword evidence="2" id="KW-1185">Reference proteome</keyword>
<accession>A0AAW9ABU3</accession>
<dbReference type="Gene3D" id="2.40.10.120">
    <property type="match status" value="1"/>
</dbReference>
<dbReference type="AlphaFoldDB" id="A0AAW9ABU3"/>
<evidence type="ECO:0000313" key="2">
    <source>
        <dbReference type="Proteomes" id="UP001271648"/>
    </source>
</evidence>
<name>A0AAW9ABU3_9BACL</name>
<organism evidence="1 2">
    <name type="scientific">Sporosarcina thermotolerans</name>
    <dbReference type="NCBI Taxonomy" id="633404"/>
    <lineage>
        <taxon>Bacteria</taxon>
        <taxon>Bacillati</taxon>
        <taxon>Bacillota</taxon>
        <taxon>Bacilli</taxon>
        <taxon>Bacillales</taxon>
        <taxon>Caryophanaceae</taxon>
        <taxon>Sporosarcina</taxon>
    </lineage>
</organism>
<dbReference type="Gene3D" id="3.10.28.20">
    <property type="entry name" value="Acetamidase/Formamidase-like domains"/>
    <property type="match status" value="1"/>
</dbReference>
<dbReference type="EMBL" id="JAUBDJ010000006">
    <property type="protein sequence ID" value="MDW0117490.1"/>
    <property type="molecule type" value="Genomic_DNA"/>
</dbReference>
<reference evidence="1 2" key="1">
    <citation type="submission" date="2023-06" db="EMBL/GenBank/DDBJ databases">
        <title>Sporosarcina sp. nov., isolated from Korean traditional fermented seafood 'Jeotgal'.</title>
        <authorList>
            <person name="Yang A.I."/>
            <person name="Shin N.-R."/>
        </authorList>
    </citation>
    <scope>NUCLEOTIDE SEQUENCE [LARGE SCALE GENOMIC DNA]</scope>
    <source>
        <strain evidence="1 2">KCTC43456</strain>
    </source>
</reference>
<dbReference type="PANTHER" id="PTHR31891">
    <property type="entry name" value="FORMAMIDASE C869.04-RELATED"/>
    <property type="match status" value="1"/>
</dbReference>
<gene>
    <name evidence="1" type="ORF">QTL97_11130</name>
</gene>